<evidence type="ECO:0000256" key="1">
    <source>
        <dbReference type="SAM" id="Phobius"/>
    </source>
</evidence>
<dbReference type="RefSeq" id="WP_307203129.1">
    <property type="nucleotide sequence ID" value="NZ_JAUSSU010000003.1"/>
</dbReference>
<feature type="transmembrane region" description="Helical" evidence="1">
    <location>
        <begin position="12"/>
        <end position="32"/>
    </location>
</feature>
<evidence type="ECO:0008006" key="4">
    <source>
        <dbReference type="Google" id="ProtNLM"/>
    </source>
</evidence>
<keyword evidence="1" id="KW-0812">Transmembrane</keyword>
<keyword evidence="1" id="KW-1133">Transmembrane helix</keyword>
<feature type="transmembrane region" description="Helical" evidence="1">
    <location>
        <begin position="186"/>
        <end position="217"/>
    </location>
</feature>
<comment type="caution">
    <text evidence="2">The sequence shown here is derived from an EMBL/GenBank/DDBJ whole genome shotgun (WGS) entry which is preliminary data.</text>
</comment>
<evidence type="ECO:0000313" key="2">
    <source>
        <dbReference type="EMBL" id="MDQ0112350.1"/>
    </source>
</evidence>
<gene>
    <name evidence="2" type="ORF">J2T15_001785</name>
</gene>
<name>A0ABT9TYA6_PAEHA</name>
<sequence>MKKFRFTSEMAIIAAAIVILGSILMIRAVGVADSGDFARIMWAGGIGYADDEPYKERYFGFAHTDYEYRQVLWSGYVSTQIIIVMIAGFISRIINSSFFDIRILSFMYSLLYIAALAIWMKYNKTRWTLLNAAIVAVTAFVFLDIGYIAYFNSFFGEAITLIFMLMTFGLALAVPQSEKPASKLLLLFFIACFCLICTKLQNAPIGLLLILIAARFWTLRKDKPWRKMILIGSSVLLLATAVMYLAAPQRLKHINLYQTVFYGILKDSPDPVAALKELGLPEQFKVLAGTNYFQTDTAIKQNDPILKEHLYSKLSHKDVLFYYMKHPGRFFQKLERGAENGMSIRPYYLGSYDQDKGKPYGTIAYTYSGWSEFKHDYVPNRLWFVGLIYLLYYAGIAYEYTRRPAARQRARIDIFACVGLIGLFGFAVPLLGDGEADLGKHLFLFNVCFDMMLAIGVVYLLGKLTRWGVSLRANGVRETP</sequence>
<protein>
    <recommendedName>
        <fullName evidence="4">Glycosyltransferase RgtA/B/C/D-like domain-containing protein</fullName>
    </recommendedName>
</protein>
<feature type="transmembrane region" description="Helical" evidence="1">
    <location>
        <begin position="103"/>
        <end position="122"/>
    </location>
</feature>
<feature type="transmembrane region" description="Helical" evidence="1">
    <location>
        <begin position="412"/>
        <end position="431"/>
    </location>
</feature>
<keyword evidence="1" id="KW-0472">Membrane</keyword>
<feature type="transmembrane region" description="Helical" evidence="1">
    <location>
        <begin position="443"/>
        <end position="462"/>
    </location>
</feature>
<dbReference type="Proteomes" id="UP001229346">
    <property type="component" value="Unassembled WGS sequence"/>
</dbReference>
<dbReference type="EMBL" id="JAUSSU010000003">
    <property type="protein sequence ID" value="MDQ0112350.1"/>
    <property type="molecule type" value="Genomic_DNA"/>
</dbReference>
<keyword evidence="3" id="KW-1185">Reference proteome</keyword>
<feature type="transmembrane region" description="Helical" evidence="1">
    <location>
        <begin position="229"/>
        <end position="247"/>
    </location>
</feature>
<accession>A0ABT9TYA6</accession>
<reference evidence="2 3" key="1">
    <citation type="submission" date="2023-07" db="EMBL/GenBank/DDBJ databases">
        <title>Sorghum-associated microbial communities from plants grown in Nebraska, USA.</title>
        <authorList>
            <person name="Schachtman D."/>
        </authorList>
    </citation>
    <scope>NUCLEOTIDE SEQUENCE [LARGE SCALE GENOMIC DNA]</scope>
    <source>
        <strain evidence="2 3">CC482</strain>
    </source>
</reference>
<feature type="transmembrane region" description="Helical" evidence="1">
    <location>
        <begin position="154"/>
        <end position="174"/>
    </location>
</feature>
<organism evidence="2 3">
    <name type="scientific">Paenibacillus harenae</name>
    <dbReference type="NCBI Taxonomy" id="306543"/>
    <lineage>
        <taxon>Bacteria</taxon>
        <taxon>Bacillati</taxon>
        <taxon>Bacillota</taxon>
        <taxon>Bacilli</taxon>
        <taxon>Bacillales</taxon>
        <taxon>Paenibacillaceae</taxon>
        <taxon>Paenibacillus</taxon>
    </lineage>
</organism>
<evidence type="ECO:0000313" key="3">
    <source>
        <dbReference type="Proteomes" id="UP001229346"/>
    </source>
</evidence>
<feature type="transmembrane region" description="Helical" evidence="1">
    <location>
        <begin position="128"/>
        <end position="147"/>
    </location>
</feature>
<proteinExistence type="predicted"/>
<feature type="transmembrane region" description="Helical" evidence="1">
    <location>
        <begin position="71"/>
        <end position="91"/>
    </location>
</feature>